<proteinExistence type="inferred from homology"/>
<dbReference type="EMBL" id="CAEZUO010000002">
    <property type="protein sequence ID" value="CAB4593377.1"/>
    <property type="molecule type" value="Genomic_DNA"/>
</dbReference>
<organism evidence="5">
    <name type="scientific">freshwater metagenome</name>
    <dbReference type="NCBI Taxonomy" id="449393"/>
    <lineage>
        <taxon>unclassified sequences</taxon>
        <taxon>metagenomes</taxon>
        <taxon>ecological metagenomes</taxon>
    </lineage>
</organism>
<dbReference type="SUPFAM" id="SSF53448">
    <property type="entry name" value="Nucleotide-diphospho-sugar transferases"/>
    <property type="match status" value="1"/>
</dbReference>
<dbReference type="PANTHER" id="PTHR43398">
    <property type="entry name" value="DOLICHOL-PHOSPHATE MANNOSYLTRANSFERASE SUBUNIT 1"/>
    <property type="match status" value="1"/>
</dbReference>
<dbReference type="InterPro" id="IPR029044">
    <property type="entry name" value="Nucleotide-diphossugar_trans"/>
</dbReference>
<evidence type="ECO:0000256" key="1">
    <source>
        <dbReference type="ARBA" id="ARBA00006739"/>
    </source>
</evidence>
<dbReference type="PANTHER" id="PTHR43398:SF1">
    <property type="entry name" value="DOLICHOL-PHOSPHATE MANNOSYLTRANSFERASE SUBUNIT 1"/>
    <property type="match status" value="1"/>
</dbReference>
<name>A0A6J6FWY6_9ZZZZ</name>
<protein>
    <submittedName>
        <fullName evidence="5">Unannotated protein</fullName>
    </submittedName>
</protein>
<sequence length="275" mass="29939">MRGDIRPIVWVAARCLRTGGALHAPTVGSVKPLVILPTYNEAENIIEVLERIQKALPQADVLVVDDGSPDGTADLADGWGADNGGHVSVLRRGAKAGLGSAYRAGFAYGLANGYDSLIEMDSDLQHDPAALPSLVNAVESGADLAIGSRYVPGGHIPDWPRHREWLSRGGNRYAAIVLRLQVRDATAGFRCYAAPMLSRIPLDLVTADGYGFQIEMAYNIARRDGRIVEVPITFNDRERGTSKMSSRIVFEALLLVTWWAVRDRIFRRPLPPDAA</sequence>
<dbReference type="GO" id="GO:0004582">
    <property type="term" value="F:dolichyl-phosphate beta-D-mannosyltransferase activity"/>
    <property type="evidence" value="ECO:0007669"/>
    <property type="project" value="InterPro"/>
</dbReference>
<evidence type="ECO:0000256" key="2">
    <source>
        <dbReference type="ARBA" id="ARBA00022676"/>
    </source>
</evidence>
<accession>A0A6J6FWY6</accession>
<reference evidence="5" key="1">
    <citation type="submission" date="2020-05" db="EMBL/GenBank/DDBJ databases">
        <authorList>
            <person name="Chiriac C."/>
            <person name="Salcher M."/>
            <person name="Ghai R."/>
            <person name="Kavagutti S V."/>
        </authorList>
    </citation>
    <scope>NUCLEOTIDE SEQUENCE</scope>
</reference>
<dbReference type="AlphaFoldDB" id="A0A6J6FWY6"/>
<dbReference type="Gene3D" id="3.90.550.10">
    <property type="entry name" value="Spore Coat Polysaccharide Biosynthesis Protein SpsA, Chain A"/>
    <property type="match status" value="1"/>
</dbReference>
<dbReference type="InterPro" id="IPR039528">
    <property type="entry name" value="DPM1-like"/>
</dbReference>
<keyword evidence="3" id="KW-0808">Transferase</keyword>
<feature type="domain" description="Glycosyltransferase 2-like" evidence="4">
    <location>
        <begin position="34"/>
        <end position="193"/>
    </location>
</feature>
<evidence type="ECO:0000259" key="4">
    <source>
        <dbReference type="Pfam" id="PF00535"/>
    </source>
</evidence>
<dbReference type="GO" id="GO:0016020">
    <property type="term" value="C:membrane"/>
    <property type="evidence" value="ECO:0007669"/>
    <property type="project" value="GOC"/>
</dbReference>
<dbReference type="CDD" id="cd06442">
    <property type="entry name" value="DPM1_like"/>
    <property type="match status" value="1"/>
</dbReference>
<evidence type="ECO:0000313" key="5">
    <source>
        <dbReference type="EMBL" id="CAB4593377.1"/>
    </source>
</evidence>
<dbReference type="Pfam" id="PF00535">
    <property type="entry name" value="Glycos_transf_2"/>
    <property type="match status" value="1"/>
</dbReference>
<evidence type="ECO:0000256" key="3">
    <source>
        <dbReference type="ARBA" id="ARBA00022679"/>
    </source>
</evidence>
<comment type="similarity">
    <text evidence="1">Belongs to the glycosyltransferase 2 family.</text>
</comment>
<keyword evidence="2" id="KW-0328">Glycosyltransferase</keyword>
<dbReference type="FunFam" id="3.90.550.10:FF:000122">
    <property type="entry name" value="Dolichol-phosphate mannosyltransferase subunit 1"/>
    <property type="match status" value="1"/>
</dbReference>
<dbReference type="GO" id="GO:0009247">
    <property type="term" value="P:glycolipid biosynthetic process"/>
    <property type="evidence" value="ECO:0007669"/>
    <property type="project" value="TreeGrafter"/>
</dbReference>
<dbReference type="InterPro" id="IPR001173">
    <property type="entry name" value="Glyco_trans_2-like"/>
</dbReference>
<gene>
    <name evidence="5" type="ORF">UFOPK1827_00088</name>
</gene>